<dbReference type="KEGG" id="tao:THIAE_02865"/>
<protein>
    <submittedName>
        <fullName evidence="2">Uncharacterized protein</fullName>
    </submittedName>
</protein>
<evidence type="ECO:0000313" key="2">
    <source>
        <dbReference type="EMBL" id="AHF00854.1"/>
    </source>
</evidence>
<organism evidence="2 3">
    <name type="scientific">Thiomicrospira aerophila AL3</name>
    <dbReference type="NCBI Taxonomy" id="717772"/>
    <lineage>
        <taxon>Bacteria</taxon>
        <taxon>Pseudomonadati</taxon>
        <taxon>Pseudomonadota</taxon>
        <taxon>Gammaproteobacteria</taxon>
        <taxon>Thiotrichales</taxon>
        <taxon>Piscirickettsiaceae</taxon>
        <taxon>Thiomicrospira</taxon>
    </lineage>
</organism>
<name>W0DV34_9GAMM</name>
<gene>
    <name evidence="2" type="ORF">THIAE_02865</name>
</gene>
<dbReference type="PANTHER" id="PTHR37691:SF1">
    <property type="entry name" value="BLR3518 PROTEIN"/>
    <property type="match status" value="1"/>
</dbReference>
<dbReference type="RefSeq" id="WP_006459388.1">
    <property type="nucleotide sequence ID" value="NZ_CP007030.1"/>
</dbReference>
<keyword evidence="1" id="KW-0732">Signal</keyword>
<dbReference type="eggNOG" id="COG1416">
    <property type="taxonomic scope" value="Bacteria"/>
</dbReference>
<dbReference type="InterPro" id="IPR027396">
    <property type="entry name" value="DsrEFH-like"/>
</dbReference>
<dbReference type="Pfam" id="PF02635">
    <property type="entry name" value="DsrE"/>
    <property type="match status" value="1"/>
</dbReference>
<accession>W0DV34</accession>
<dbReference type="EMBL" id="CP007030">
    <property type="protein sequence ID" value="AHF00854.1"/>
    <property type="molecule type" value="Genomic_DNA"/>
</dbReference>
<dbReference type="InParanoid" id="W0DV34"/>
<dbReference type="OrthoDB" id="14053at2"/>
<dbReference type="PANTHER" id="PTHR37691">
    <property type="entry name" value="BLR3518 PROTEIN"/>
    <property type="match status" value="1"/>
</dbReference>
<dbReference type="Gene3D" id="3.40.1260.10">
    <property type="entry name" value="DsrEFH-like"/>
    <property type="match status" value="1"/>
</dbReference>
<keyword evidence="3" id="KW-1185">Reference proteome</keyword>
<sequence length="147" mass="16001">MKNFVKALLVSFAGLLTLGNMPSYANSYDEQKVVYHVNYGDEQRYRGMLGNIQNHINGVGEDQITIHVVMHGAGIGLLNSAHTDELIQSRILNLKAQGVNFKICANTLQGNNIAVSELFDASEADIVPAGVAEIAALQQQGFVYLRP</sequence>
<dbReference type="HOGENOM" id="CLU_127515_0_1_6"/>
<dbReference type="SUPFAM" id="SSF75169">
    <property type="entry name" value="DsrEFH-like"/>
    <property type="match status" value="1"/>
</dbReference>
<proteinExistence type="predicted"/>
<dbReference type="STRING" id="717772.THIAE_02865"/>
<evidence type="ECO:0000256" key="1">
    <source>
        <dbReference type="SAM" id="SignalP"/>
    </source>
</evidence>
<dbReference type="AlphaFoldDB" id="W0DV34"/>
<dbReference type="InterPro" id="IPR003787">
    <property type="entry name" value="Sulphur_relay_DsrE/F-like"/>
</dbReference>
<reference evidence="2 3" key="1">
    <citation type="submission" date="2013-12" db="EMBL/GenBank/DDBJ databases">
        <authorList>
            <consortium name="DOE Joint Genome Institute"/>
            <person name="Kappler U."/>
            <person name="Huntemann M."/>
            <person name="Han J."/>
            <person name="Chen A."/>
            <person name="Kyrpides N."/>
            <person name="Mavromatis K."/>
            <person name="Markowitz V."/>
            <person name="Palaniappan K."/>
            <person name="Ivanova N."/>
            <person name="Schaumberg A."/>
            <person name="Pati A."/>
            <person name="Liolios K."/>
            <person name="Nordberg H.P."/>
            <person name="Cantor M.N."/>
            <person name="Hua S.X."/>
            <person name="Woyke T."/>
        </authorList>
    </citation>
    <scope>NUCLEOTIDE SEQUENCE [LARGE SCALE GENOMIC DNA]</scope>
    <source>
        <strain evidence="3">AL2</strain>
    </source>
</reference>
<feature type="signal peptide" evidence="1">
    <location>
        <begin position="1"/>
        <end position="25"/>
    </location>
</feature>
<evidence type="ECO:0000313" key="3">
    <source>
        <dbReference type="Proteomes" id="UP000005380"/>
    </source>
</evidence>
<feature type="chain" id="PRO_5004787964" evidence="1">
    <location>
        <begin position="26"/>
        <end position="147"/>
    </location>
</feature>
<dbReference type="Proteomes" id="UP000005380">
    <property type="component" value="Chromosome"/>
</dbReference>